<sequence length="535" mass="60066">MANEQVGLLMASPLPTCPDRPAISFSVCLDVAGRSPAPTKSARIATTILLANPAVKRQCLHCCVSAWRFRIATMAVLKLFSIFCVLFVSFVSAGKHDIYSGYTAHGVKLTTQSHLQLLAELSESLNLDEWQHGAVGQRDALYMVSPENKAKFLEELEKNSVENYLHLEDVATALEEHDAVIARYQQSRSSRMVFENYPRYAEAALLAAPVPRRPPPPQHVPDVCAQVLLQVQVVDAYLERIAAEYPDIVTLVNAGSSFENRAIKYLKISTTNFTDTSKPIYYMDAMIHSREWVTTPVALYSIHRLVEDLREQDRDLLETIDWIIHPIVNPDGYEYTHTNVRLWRRTRSYYPEISETCWGIDANRNFDVSFNTVGVSSNPCSDVYPGHEPFSEVESRIVRDIIQEHLDRMQLYMNIHSHGNWVLYGFGNASLPANVAQIHHVGATMGAEMDAVKLPEAGYYLVGNSALILYATSGSAQDYGQDVGVPFSYTLELPGYGQDFRVPPQYIDHINAETWRGLAATARLARVYYNARNAN</sequence>
<protein>
    <submittedName>
        <fullName evidence="1">Uncharacterized protein</fullName>
    </submittedName>
</protein>
<evidence type="ECO:0000313" key="1">
    <source>
        <dbReference type="EMBL" id="KAI8442563.1"/>
    </source>
</evidence>
<dbReference type="Proteomes" id="UP001064048">
    <property type="component" value="Chromosome 9"/>
</dbReference>
<gene>
    <name evidence="1" type="ORF">MSG28_006024</name>
</gene>
<proteinExistence type="predicted"/>
<name>A0ACC0L1B7_CHOFU</name>
<organism evidence="1 2">
    <name type="scientific">Choristoneura fumiferana</name>
    <name type="common">Spruce budworm moth</name>
    <name type="synonym">Archips fumiferana</name>
    <dbReference type="NCBI Taxonomy" id="7141"/>
    <lineage>
        <taxon>Eukaryota</taxon>
        <taxon>Metazoa</taxon>
        <taxon>Ecdysozoa</taxon>
        <taxon>Arthropoda</taxon>
        <taxon>Hexapoda</taxon>
        <taxon>Insecta</taxon>
        <taxon>Pterygota</taxon>
        <taxon>Neoptera</taxon>
        <taxon>Endopterygota</taxon>
        <taxon>Lepidoptera</taxon>
        <taxon>Glossata</taxon>
        <taxon>Ditrysia</taxon>
        <taxon>Tortricoidea</taxon>
        <taxon>Tortricidae</taxon>
        <taxon>Tortricinae</taxon>
        <taxon>Choristoneura</taxon>
    </lineage>
</organism>
<comment type="caution">
    <text evidence="1">The sequence shown here is derived from an EMBL/GenBank/DDBJ whole genome shotgun (WGS) entry which is preliminary data.</text>
</comment>
<accession>A0ACC0L1B7</accession>
<evidence type="ECO:0000313" key="2">
    <source>
        <dbReference type="Proteomes" id="UP001064048"/>
    </source>
</evidence>
<reference evidence="1 2" key="1">
    <citation type="journal article" date="2022" name="Genome Biol. Evol.">
        <title>The Spruce Budworm Genome: Reconstructing the Evolutionary History of Antifreeze Proteins.</title>
        <authorList>
            <person name="Beliveau C."/>
            <person name="Gagne P."/>
            <person name="Picq S."/>
            <person name="Vernygora O."/>
            <person name="Keeling C.I."/>
            <person name="Pinkney K."/>
            <person name="Doucet D."/>
            <person name="Wen F."/>
            <person name="Johnston J.S."/>
            <person name="Maaroufi H."/>
            <person name="Boyle B."/>
            <person name="Laroche J."/>
            <person name="Dewar K."/>
            <person name="Juretic N."/>
            <person name="Blackburn G."/>
            <person name="Nisole A."/>
            <person name="Brunet B."/>
            <person name="Brandao M."/>
            <person name="Lumley L."/>
            <person name="Duan J."/>
            <person name="Quan G."/>
            <person name="Lucarotti C.J."/>
            <person name="Roe A.D."/>
            <person name="Sperling F.A.H."/>
            <person name="Levesque R.C."/>
            <person name="Cusson M."/>
        </authorList>
    </citation>
    <scope>NUCLEOTIDE SEQUENCE [LARGE SCALE GENOMIC DNA]</scope>
    <source>
        <strain evidence="1">Glfc:IPQL:Cfum</strain>
    </source>
</reference>
<dbReference type="EMBL" id="CM046109">
    <property type="protein sequence ID" value="KAI8442563.1"/>
    <property type="molecule type" value="Genomic_DNA"/>
</dbReference>
<keyword evidence="2" id="KW-1185">Reference proteome</keyword>